<proteinExistence type="inferred from homology"/>
<keyword evidence="1" id="KW-0448">Lipopolysaccharide biosynthesis</keyword>
<feature type="domain" description="3-deoxy-D-manno-octulosonic-acid transferase N-terminal" evidence="3">
    <location>
        <begin position="38"/>
        <end position="214"/>
    </location>
</feature>
<keyword evidence="5" id="KW-1185">Reference proteome</keyword>
<evidence type="ECO:0000259" key="2">
    <source>
        <dbReference type="Pfam" id="PF00534"/>
    </source>
</evidence>
<dbReference type="Proteomes" id="UP001595848">
    <property type="component" value="Unassembled WGS sequence"/>
</dbReference>
<protein>
    <recommendedName>
        <fullName evidence="1">3-deoxy-D-manno-octulosonic acid transferase</fullName>
        <shortName evidence="1">Kdo transferase</shortName>
        <ecNumber evidence="1">2.4.99.12</ecNumber>
    </recommendedName>
    <alternativeName>
        <fullName evidence="1">Lipid IV(A) 3-deoxy-D-manno-octulosonic acid transferase</fullName>
    </alternativeName>
</protein>
<dbReference type="GO" id="GO:0016740">
    <property type="term" value="F:transferase activity"/>
    <property type="evidence" value="ECO:0007669"/>
    <property type="project" value="UniProtKB-KW"/>
</dbReference>
<evidence type="ECO:0000259" key="3">
    <source>
        <dbReference type="Pfam" id="PF04413"/>
    </source>
</evidence>
<evidence type="ECO:0000256" key="1">
    <source>
        <dbReference type="RuleBase" id="RU365103"/>
    </source>
</evidence>
<comment type="catalytic activity">
    <reaction evidence="1">
        <text>lipid IVA (E. coli) + CMP-3-deoxy-beta-D-manno-octulosonate = alpha-Kdo-(2-&gt;6)-lipid IVA (E. coli) + CMP + H(+)</text>
        <dbReference type="Rhea" id="RHEA:28066"/>
        <dbReference type="ChEBI" id="CHEBI:15378"/>
        <dbReference type="ChEBI" id="CHEBI:58603"/>
        <dbReference type="ChEBI" id="CHEBI:60364"/>
        <dbReference type="ChEBI" id="CHEBI:60377"/>
        <dbReference type="ChEBI" id="CHEBI:85987"/>
        <dbReference type="EC" id="2.4.99.12"/>
    </reaction>
</comment>
<reference evidence="5" key="1">
    <citation type="journal article" date="2019" name="Int. J. Syst. Evol. Microbiol.">
        <title>The Global Catalogue of Microorganisms (GCM) 10K type strain sequencing project: providing services to taxonomists for standard genome sequencing and annotation.</title>
        <authorList>
            <consortium name="The Broad Institute Genomics Platform"/>
            <consortium name="The Broad Institute Genome Sequencing Center for Infectious Disease"/>
            <person name="Wu L."/>
            <person name="Ma J."/>
        </authorList>
    </citation>
    <scope>NUCLEOTIDE SEQUENCE [LARGE SCALE GENOMIC DNA]</scope>
    <source>
        <strain evidence="5">LMG 24813</strain>
    </source>
</reference>
<dbReference type="InterPro" id="IPR001296">
    <property type="entry name" value="Glyco_trans_1"/>
</dbReference>
<dbReference type="EMBL" id="JBHSBV010000004">
    <property type="protein sequence ID" value="MFC4202019.1"/>
    <property type="molecule type" value="Genomic_DNA"/>
</dbReference>
<organism evidence="4 5">
    <name type="scientific">Candidimonas humi</name>
    <dbReference type="NCBI Taxonomy" id="683355"/>
    <lineage>
        <taxon>Bacteria</taxon>
        <taxon>Pseudomonadati</taxon>
        <taxon>Pseudomonadota</taxon>
        <taxon>Betaproteobacteria</taxon>
        <taxon>Burkholderiales</taxon>
        <taxon>Alcaligenaceae</taxon>
        <taxon>Candidimonas</taxon>
    </lineage>
</organism>
<comment type="caution">
    <text evidence="4">The sequence shown here is derived from an EMBL/GenBank/DDBJ whole genome shotgun (WGS) entry which is preliminary data.</text>
</comment>
<keyword evidence="1" id="KW-0472">Membrane</keyword>
<feature type="domain" description="Glycosyl transferase family 1" evidence="2">
    <location>
        <begin position="337"/>
        <end position="431"/>
    </location>
</feature>
<comment type="subcellular location">
    <subcellularLocation>
        <location evidence="1">Cell membrane</location>
    </subcellularLocation>
</comment>
<accession>A0ABV8NZQ2</accession>
<keyword evidence="1" id="KW-1003">Cell membrane</keyword>
<keyword evidence="1 4" id="KW-0808">Transferase</keyword>
<evidence type="ECO:0000313" key="4">
    <source>
        <dbReference type="EMBL" id="MFC4202019.1"/>
    </source>
</evidence>
<dbReference type="PANTHER" id="PTHR42755">
    <property type="entry name" value="3-DEOXY-MANNO-OCTULOSONATE CYTIDYLYLTRANSFERASE"/>
    <property type="match status" value="1"/>
</dbReference>
<dbReference type="EC" id="2.4.99.12" evidence="1"/>
<dbReference type="InterPro" id="IPR007507">
    <property type="entry name" value="Glycos_transf_N"/>
</dbReference>
<name>A0ABV8NZQ2_9BURK</name>
<comment type="pathway">
    <text evidence="1">Bacterial outer membrane biogenesis; LPS core biosynthesis.</text>
</comment>
<dbReference type="RefSeq" id="WP_217964984.1">
    <property type="nucleotide sequence ID" value="NZ_JAHTBN010000004.1"/>
</dbReference>
<sequence length="457" mass="49451">MNRFFYTAFLRLLAPGLMGWMALRARRAGGQWDVWSGARFGHYAAPDEGERPIWVHAVSLGETRAAQPLVQALLDQGDRVLLTHMTATGREEGARLFADAIARGRLRQEWLPYDFPGCVQRFIAHYRPQAGVLMEREIWPNLIAAAHRARVPMVLASARFSDQALRQSLRAGRVMREAYGNLQGVYAQTLQDAQRLEQAGAAAVRVSGNFKFDITLPADKVARGRAFGAALRRKVIAIASTREGEDEMFVRALLRHARRADDRGRGLGERVLFCLIPRHPQRFDAAAALLREAGISCARRSGLSSLDRAGALELLEGRTATGPDPAQSGVPLVLLGDSLGEMPSYYAACDVAIVAGSFAPLGGQNLIEACALGVPVLVGPHTRNFEQAVADAVEEGAALRVPDADAAVLEALRLLDRPKDLAAMGEAGRHWVQKHTGAVARVLAGLNELKDGAGRGA</sequence>
<comment type="function">
    <text evidence="1">Involved in lipopolysaccharide (LPS) biosynthesis. Catalyzes the transfer of 3-deoxy-D-manno-octulosonate (Kdo) residue(s) from CMP-Kdo to lipid IV(A), the tetraacyldisaccharide-1,4'-bisphosphate precursor of lipid A.</text>
</comment>
<evidence type="ECO:0000313" key="5">
    <source>
        <dbReference type="Proteomes" id="UP001595848"/>
    </source>
</evidence>
<gene>
    <name evidence="4" type="ORF">ACFOY1_13750</name>
</gene>
<dbReference type="Pfam" id="PF04413">
    <property type="entry name" value="Glycos_transf_N"/>
    <property type="match status" value="1"/>
</dbReference>
<dbReference type="InterPro" id="IPR039901">
    <property type="entry name" value="Kdotransferase"/>
</dbReference>
<comment type="similarity">
    <text evidence="1">Belongs to the glycosyltransferase group 1 family.</text>
</comment>
<dbReference type="Pfam" id="PF00534">
    <property type="entry name" value="Glycos_transf_1"/>
    <property type="match status" value="1"/>
</dbReference>
<dbReference type="PANTHER" id="PTHR42755:SF1">
    <property type="entry name" value="3-DEOXY-D-MANNO-OCTULOSONIC ACID TRANSFERASE, MITOCHONDRIAL-RELATED"/>
    <property type="match status" value="1"/>
</dbReference>